<name>A0A930VHE1_9ACTN</name>
<protein>
    <submittedName>
        <fullName evidence="1">Uncharacterized protein</fullName>
    </submittedName>
</protein>
<evidence type="ECO:0000313" key="1">
    <source>
        <dbReference type="EMBL" id="MBF4765661.1"/>
    </source>
</evidence>
<accession>A0A930VHE1</accession>
<sequence>MDFLLLWLLGLLSIFSAFGPAEYEESSSSEPSVSAEPSPAASPVIDPIAEQFFQRAPLPSCGEYQVEHGYYEQSAQPGWQCLQDSAQAQGAEATFIAQLTGQAPTYSYVRVADGVMEIYVNDPSKGDMGLWTYDTCSVADSSFRQGCP</sequence>
<organism evidence="1 2">
    <name type="scientific">Nocardioides islandensis</name>
    <dbReference type="NCBI Taxonomy" id="433663"/>
    <lineage>
        <taxon>Bacteria</taxon>
        <taxon>Bacillati</taxon>
        <taxon>Actinomycetota</taxon>
        <taxon>Actinomycetes</taxon>
        <taxon>Propionibacteriales</taxon>
        <taxon>Nocardioidaceae</taxon>
        <taxon>Nocardioides</taxon>
    </lineage>
</organism>
<reference evidence="1" key="1">
    <citation type="submission" date="2020-11" db="EMBL/GenBank/DDBJ databases">
        <title>Nocardioides sp. nov., isolated from Soil of Cynanchum wilfordii Hemsley rhizosphere.</title>
        <authorList>
            <person name="Lee J.-S."/>
            <person name="Suh M.K."/>
            <person name="Kim J.-S."/>
        </authorList>
    </citation>
    <scope>NUCLEOTIDE SEQUENCE</scope>
    <source>
        <strain evidence="1">KCTC 19275</strain>
    </source>
</reference>
<dbReference type="RefSeq" id="WP_194708842.1">
    <property type="nucleotide sequence ID" value="NZ_JADKPN010000017.1"/>
</dbReference>
<dbReference type="AlphaFoldDB" id="A0A930VHE1"/>
<dbReference type="Proteomes" id="UP000640489">
    <property type="component" value="Unassembled WGS sequence"/>
</dbReference>
<dbReference type="EMBL" id="JADKPN010000017">
    <property type="protein sequence ID" value="MBF4765661.1"/>
    <property type="molecule type" value="Genomic_DNA"/>
</dbReference>
<evidence type="ECO:0000313" key="2">
    <source>
        <dbReference type="Proteomes" id="UP000640489"/>
    </source>
</evidence>
<keyword evidence="2" id="KW-1185">Reference proteome</keyword>
<proteinExistence type="predicted"/>
<comment type="caution">
    <text evidence="1">The sequence shown here is derived from an EMBL/GenBank/DDBJ whole genome shotgun (WGS) entry which is preliminary data.</text>
</comment>
<gene>
    <name evidence="1" type="ORF">ISU07_21230</name>
</gene>